<sequence length="305" mass="34261">MSFELPDELMFLKNRKLPQKQSSAMMEGKVVVITGATSGVGLEAVKRLAQGKAHVVMVSRNAEKLARLKLKLQSDYGVQSDAYVADLCDLEDVRRAAERILQVYPRIDVLINCAGMHSTKATYTSDGFEKVFCVNHLASFLLTNLLLERMKESAPSRILQVNSEGHRFNGLDIDDLGWKKRIYTGLRGYGASKTAQLMTLWEMNDELKGTKVTINAMHPGDVKTNIGMSNGWLYRFFNRHFIRPFLSDPQVSGESIYYLVADPAMSDVSGKFFHLTVEETPARHAMDREKGKLMYGLSKQLTGLK</sequence>
<comment type="caution">
    <text evidence="2">The sequence shown here is derived from an EMBL/GenBank/DDBJ whole genome shotgun (WGS) entry which is preliminary data.</text>
</comment>
<dbReference type="InterPro" id="IPR036291">
    <property type="entry name" value="NAD(P)-bd_dom_sf"/>
</dbReference>
<gene>
    <name evidence="2" type="ORF">J2Z34_000441</name>
</gene>
<reference evidence="2 3" key="1">
    <citation type="submission" date="2021-03" db="EMBL/GenBank/DDBJ databases">
        <title>Genomic Encyclopedia of Type Strains, Phase IV (KMG-IV): sequencing the most valuable type-strain genomes for metagenomic binning, comparative biology and taxonomic classification.</title>
        <authorList>
            <person name="Goeker M."/>
        </authorList>
    </citation>
    <scope>NUCLEOTIDE SEQUENCE [LARGE SCALE GENOMIC DNA]</scope>
    <source>
        <strain evidence="2 3">DSM 6139</strain>
    </source>
</reference>
<keyword evidence="1" id="KW-0560">Oxidoreductase</keyword>
<proteinExistence type="predicted"/>
<dbReference type="PRINTS" id="PR00081">
    <property type="entry name" value="GDHRDH"/>
</dbReference>
<dbReference type="SUPFAM" id="SSF51735">
    <property type="entry name" value="NAD(P)-binding Rossmann-fold domains"/>
    <property type="match status" value="1"/>
</dbReference>
<dbReference type="Gene3D" id="3.40.50.720">
    <property type="entry name" value="NAD(P)-binding Rossmann-like Domain"/>
    <property type="match status" value="1"/>
</dbReference>
<accession>A0ABS4G096</accession>
<evidence type="ECO:0000256" key="1">
    <source>
        <dbReference type="ARBA" id="ARBA00023002"/>
    </source>
</evidence>
<organism evidence="2 3">
    <name type="scientific">Youngiibacter multivorans</name>
    <dbReference type="NCBI Taxonomy" id="937251"/>
    <lineage>
        <taxon>Bacteria</taxon>
        <taxon>Bacillati</taxon>
        <taxon>Bacillota</taxon>
        <taxon>Clostridia</taxon>
        <taxon>Eubacteriales</taxon>
        <taxon>Clostridiaceae</taxon>
        <taxon>Youngiibacter</taxon>
    </lineage>
</organism>
<dbReference type="PANTHER" id="PTHR43157">
    <property type="entry name" value="PHOSPHATIDYLINOSITOL-GLYCAN BIOSYNTHESIS CLASS F PROTEIN-RELATED"/>
    <property type="match status" value="1"/>
</dbReference>
<keyword evidence="3" id="KW-1185">Reference proteome</keyword>
<evidence type="ECO:0000313" key="2">
    <source>
        <dbReference type="EMBL" id="MBP1917970.1"/>
    </source>
</evidence>
<dbReference type="InterPro" id="IPR002347">
    <property type="entry name" value="SDR_fam"/>
</dbReference>
<dbReference type="Proteomes" id="UP001519271">
    <property type="component" value="Unassembled WGS sequence"/>
</dbReference>
<evidence type="ECO:0000313" key="3">
    <source>
        <dbReference type="Proteomes" id="UP001519271"/>
    </source>
</evidence>
<dbReference type="PANTHER" id="PTHR43157:SF31">
    <property type="entry name" value="PHOSPHATIDYLINOSITOL-GLYCAN BIOSYNTHESIS CLASS F PROTEIN"/>
    <property type="match status" value="1"/>
</dbReference>
<dbReference type="Pfam" id="PF00106">
    <property type="entry name" value="adh_short"/>
    <property type="match status" value="1"/>
</dbReference>
<dbReference type="RefSeq" id="WP_209458215.1">
    <property type="nucleotide sequence ID" value="NZ_JAGGKC010000002.1"/>
</dbReference>
<protein>
    <submittedName>
        <fullName evidence="2">NAD(P)-dependent dehydrogenase (Short-subunit alcohol dehydrogenase family)</fullName>
    </submittedName>
</protein>
<dbReference type="EMBL" id="JAGGKC010000002">
    <property type="protein sequence ID" value="MBP1917970.1"/>
    <property type="molecule type" value="Genomic_DNA"/>
</dbReference>
<name>A0ABS4G096_9CLOT</name>